<accession>A0A345HU02</accession>
<proteinExistence type="predicted"/>
<dbReference type="GO" id="GO:0017000">
    <property type="term" value="P:antibiotic biosynthetic process"/>
    <property type="evidence" value="ECO:0007669"/>
    <property type="project" value="UniProtKB-ARBA"/>
</dbReference>
<sequence length="219" mass="24153">MSAEKYWDRYGAGAVAKIGTVTESIDKGFGWTQYDHHGPAEELLCQPGRTLELGCGSGSEVAYLARKGVEAAGVDLSPVQVRHAEERWAAETGARFVLREAVDHLRHTEETYDAIYSIWGAVWFTDPRRLIPAIRDRLAPGGVLVFSQAPAVEGCYGAQGMYGNGFTGKVLPIQRWAYSEEMWRGILINYGFPEVDAYVLEAPDPENLGTLLVQARAPY</sequence>
<dbReference type="InterPro" id="IPR013216">
    <property type="entry name" value="Methyltransf_11"/>
</dbReference>
<evidence type="ECO:0000313" key="2">
    <source>
        <dbReference type="EMBL" id="AXG80176.1"/>
    </source>
</evidence>
<dbReference type="Gene3D" id="3.40.50.150">
    <property type="entry name" value="Vaccinia Virus protein VP39"/>
    <property type="match status" value="1"/>
</dbReference>
<dbReference type="GO" id="GO:0008757">
    <property type="term" value="F:S-adenosylmethionine-dependent methyltransferase activity"/>
    <property type="evidence" value="ECO:0007669"/>
    <property type="project" value="InterPro"/>
</dbReference>
<dbReference type="PANTHER" id="PTHR43861:SF1">
    <property type="entry name" value="TRANS-ACONITATE 2-METHYLTRANSFERASE"/>
    <property type="match status" value="1"/>
</dbReference>
<dbReference type="KEGG" id="spad:DVK44_23725"/>
<evidence type="ECO:0000259" key="1">
    <source>
        <dbReference type="Pfam" id="PF08241"/>
    </source>
</evidence>
<dbReference type="CDD" id="cd02440">
    <property type="entry name" value="AdoMet_MTases"/>
    <property type="match status" value="1"/>
</dbReference>
<dbReference type="InterPro" id="IPR029063">
    <property type="entry name" value="SAM-dependent_MTases_sf"/>
</dbReference>
<organism evidence="2 3">
    <name type="scientific">Streptomyces paludis</name>
    <dbReference type="NCBI Taxonomy" id="2282738"/>
    <lineage>
        <taxon>Bacteria</taxon>
        <taxon>Bacillati</taxon>
        <taxon>Actinomycetota</taxon>
        <taxon>Actinomycetes</taxon>
        <taxon>Kitasatosporales</taxon>
        <taxon>Streptomycetaceae</taxon>
        <taxon>Streptomyces</taxon>
    </lineage>
</organism>
<name>A0A345HU02_9ACTN</name>
<evidence type="ECO:0000313" key="3">
    <source>
        <dbReference type="Proteomes" id="UP000253868"/>
    </source>
</evidence>
<dbReference type="RefSeq" id="WP_114661557.1">
    <property type="nucleotide sequence ID" value="NZ_CP031194.1"/>
</dbReference>
<dbReference type="Proteomes" id="UP000253868">
    <property type="component" value="Chromosome"/>
</dbReference>
<dbReference type="OrthoDB" id="22151at2"/>
<dbReference type="AlphaFoldDB" id="A0A345HU02"/>
<gene>
    <name evidence="2" type="ORF">DVK44_23725</name>
</gene>
<dbReference type="Pfam" id="PF08241">
    <property type="entry name" value="Methyltransf_11"/>
    <property type="match status" value="1"/>
</dbReference>
<keyword evidence="3" id="KW-1185">Reference proteome</keyword>
<keyword evidence="2" id="KW-0808">Transferase</keyword>
<reference evidence="3" key="1">
    <citation type="submission" date="2018-07" db="EMBL/GenBank/DDBJ databases">
        <authorList>
            <person name="Zhao J."/>
        </authorList>
    </citation>
    <scope>NUCLEOTIDE SEQUENCE [LARGE SCALE GENOMIC DNA]</scope>
    <source>
        <strain evidence="3">GSSD-12</strain>
    </source>
</reference>
<dbReference type="PANTHER" id="PTHR43861">
    <property type="entry name" value="TRANS-ACONITATE 2-METHYLTRANSFERASE-RELATED"/>
    <property type="match status" value="1"/>
</dbReference>
<dbReference type="EMBL" id="CP031194">
    <property type="protein sequence ID" value="AXG80176.1"/>
    <property type="molecule type" value="Genomic_DNA"/>
</dbReference>
<dbReference type="GO" id="GO:0032259">
    <property type="term" value="P:methylation"/>
    <property type="evidence" value="ECO:0007669"/>
    <property type="project" value="UniProtKB-KW"/>
</dbReference>
<protein>
    <submittedName>
        <fullName evidence="2">Class I SAM-dependent methyltransferase</fullName>
    </submittedName>
</protein>
<keyword evidence="2" id="KW-0489">Methyltransferase</keyword>
<feature type="domain" description="Methyltransferase type 11" evidence="1">
    <location>
        <begin position="51"/>
        <end position="146"/>
    </location>
</feature>
<dbReference type="SUPFAM" id="SSF53335">
    <property type="entry name" value="S-adenosyl-L-methionine-dependent methyltransferases"/>
    <property type="match status" value="1"/>
</dbReference>